<keyword evidence="2" id="KW-1185">Reference proteome</keyword>
<sequence length="65" mass="7709">MEINELQKKVQSQSSSIHFISNREPLEPRFNESKINNILLKTAFMVSKSQLQEEEEKKKKEDEED</sequence>
<accession>A0AA88T8C2</accession>
<gene>
    <name evidence="1" type="ORF">Q7C36_000643</name>
</gene>
<dbReference type="AlphaFoldDB" id="A0AA88T8C2"/>
<reference evidence="1" key="1">
    <citation type="submission" date="2023-08" db="EMBL/GenBank/DDBJ databases">
        <title>Pelteobagrus vachellii genome.</title>
        <authorList>
            <person name="Liu H."/>
        </authorList>
    </citation>
    <scope>NUCLEOTIDE SEQUENCE</scope>
    <source>
        <strain evidence="1">PRFRI_2022a</strain>
        <tissue evidence="1">Muscle</tissue>
    </source>
</reference>
<dbReference type="Proteomes" id="UP001187315">
    <property type="component" value="Unassembled WGS sequence"/>
</dbReference>
<dbReference type="EMBL" id="JAVHJS010000001">
    <property type="protein sequence ID" value="KAK2868772.1"/>
    <property type="molecule type" value="Genomic_DNA"/>
</dbReference>
<organism evidence="1 2">
    <name type="scientific">Tachysurus vachellii</name>
    <name type="common">Darkbarbel catfish</name>
    <name type="synonym">Pelteobagrus vachellii</name>
    <dbReference type="NCBI Taxonomy" id="175792"/>
    <lineage>
        <taxon>Eukaryota</taxon>
        <taxon>Metazoa</taxon>
        <taxon>Chordata</taxon>
        <taxon>Craniata</taxon>
        <taxon>Vertebrata</taxon>
        <taxon>Euteleostomi</taxon>
        <taxon>Actinopterygii</taxon>
        <taxon>Neopterygii</taxon>
        <taxon>Teleostei</taxon>
        <taxon>Ostariophysi</taxon>
        <taxon>Siluriformes</taxon>
        <taxon>Bagridae</taxon>
        <taxon>Tachysurus</taxon>
    </lineage>
</organism>
<protein>
    <submittedName>
        <fullName evidence="1">Uncharacterized protein</fullName>
    </submittedName>
</protein>
<evidence type="ECO:0000313" key="2">
    <source>
        <dbReference type="Proteomes" id="UP001187315"/>
    </source>
</evidence>
<comment type="caution">
    <text evidence="1">The sequence shown here is derived from an EMBL/GenBank/DDBJ whole genome shotgun (WGS) entry which is preliminary data.</text>
</comment>
<evidence type="ECO:0000313" key="1">
    <source>
        <dbReference type="EMBL" id="KAK2868772.1"/>
    </source>
</evidence>
<proteinExistence type="predicted"/>
<name>A0AA88T8C2_TACVA</name>